<dbReference type="InterPro" id="IPR005001">
    <property type="entry name" value="Hfq"/>
</dbReference>
<keyword evidence="2" id="KW-0346">Stress response</keyword>
<organism evidence="5 6">
    <name type="scientific">Sumerlaea chitinivorans</name>
    <dbReference type="NCBI Taxonomy" id="2250252"/>
    <lineage>
        <taxon>Bacteria</taxon>
        <taxon>Candidatus Sumerlaeota</taxon>
        <taxon>Candidatus Sumerlaeia</taxon>
        <taxon>Candidatus Sumerlaeales</taxon>
        <taxon>Candidatus Sumerlaeaceae</taxon>
        <taxon>Candidatus Sumerlaea</taxon>
    </lineage>
</organism>
<evidence type="ECO:0000256" key="1">
    <source>
        <dbReference type="ARBA" id="ARBA00022884"/>
    </source>
</evidence>
<dbReference type="InterPro" id="IPR010920">
    <property type="entry name" value="LSM_dom_sf"/>
</dbReference>
<dbReference type="GO" id="GO:0003723">
    <property type="term" value="F:RNA binding"/>
    <property type="evidence" value="ECO:0007669"/>
    <property type="project" value="UniProtKB-KW"/>
</dbReference>
<dbReference type="GO" id="GO:0006355">
    <property type="term" value="P:regulation of DNA-templated transcription"/>
    <property type="evidence" value="ECO:0007669"/>
    <property type="project" value="InterPro"/>
</dbReference>
<sequence>MSKPGANLQDSFLNQVRKEDQEVAVVMTNGMTLNGHVKGFDNFTVILGTSDGKQHLIYKHAIAQVIGSAAIAPRSADSRRGRSDKDGAKRRPTESNQSETTEAKNKEPFNKIDLSGLKLEQ</sequence>
<name>A0A2Z4Y3Z7_SUMC1</name>
<dbReference type="PROSITE" id="PS52002">
    <property type="entry name" value="SM"/>
    <property type="match status" value="1"/>
</dbReference>
<evidence type="ECO:0000313" key="5">
    <source>
        <dbReference type="EMBL" id="AXA35608.1"/>
    </source>
</evidence>
<feature type="region of interest" description="Disordered" evidence="3">
    <location>
        <begin position="69"/>
        <end position="121"/>
    </location>
</feature>
<dbReference type="KEGG" id="schv:BRCON_0831"/>
<protein>
    <submittedName>
        <fullName evidence="5">RNA-binding protein Hfq</fullName>
    </submittedName>
</protein>
<proteinExistence type="predicted"/>
<dbReference type="GO" id="GO:0045974">
    <property type="term" value="P:regulation of translation, ncRNA-mediated"/>
    <property type="evidence" value="ECO:0007669"/>
    <property type="project" value="TreeGrafter"/>
</dbReference>
<evidence type="ECO:0000313" key="6">
    <source>
        <dbReference type="Proteomes" id="UP000262583"/>
    </source>
</evidence>
<dbReference type="NCBIfam" id="TIGR02383">
    <property type="entry name" value="Hfq"/>
    <property type="match status" value="1"/>
</dbReference>
<accession>A0A2Z4Y3Z7</accession>
<dbReference type="CDD" id="cd01716">
    <property type="entry name" value="Hfq"/>
    <property type="match status" value="1"/>
</dbReference>
<gene>
    <name evidence="5" type="ORF">BRCON_0831</name>
</gene>
<dbReference type="Pfam" id="PF17209">
    <property type="entry name" value="Hfq"/>
    <property type="match status" value="1"/>
</dbReference>
<dbReference type="PANTHER" id="PTHR34772:SF1">
    <property type="entry name" value="RNA-BINDING PROTEIN HFQ"/>
    <property type="match status" value="1"/>
</dbReference>
<dbReference type="GO" id="GO:0043487">
    <property type="term" value="P:regulation of RNA stability"/>
    <property type="evidence" value="ECO:0007669"/>
    <property type="project" value="TreeGrafter"/>
</dbReference>
<keyword evidence="1" id="KW-0694">RNA-binding</keyword>
<evidence type="ECO:0000256" key="2">
    <source>
        <dbReference type="ARBA" id="ARBA00023016"/>
    </source>
</evidence>
<dbReference type="SUPFAM" id="SSF50182">
    <property type="entry name" value="Sm-like ribonucleoproteins"/>
    <property type="match status" value="1"/>
</dbReference>
<evidence type="ECO:0000259" key="4">
    <source>
        <dbReference type="PROSITE" id="PS52002"/>
    </source>
</evidence>
<feature type="domain" description="Sm" evidence="4">
    <location>
        <begin position="10"/>
        <end position="71"/>
    </location>
</feature>
<reference evidence="5 6" key="1">
    <citation type="submission" date="2018-05" db="EMBL/GenBank/DDBJ databases">
        <title>A metagenomic window into the 2 km-deep terrestrial subsurface aquifer revealed taxonomically and functionally diverse microbial community comprising novel uncultured bacterial lineages.</title>
        <authorList>
            <person name="Kadnikov V.V."/>
            <person name="Mardanov A.V."/>
            <person name="Beletsky A.V."/>
            <person name="Banks D."/>
            <person name="Pimenov N.V."/>
            <person name="Frank Y.A."/>
            <person name="Karnachuk O.V."/>
            <person name="Ravin N.V."/>
        </authorList>
    </citation>
    <scope>NUCLEOTIDE SEQUENCE [LARGE SCALE GENOMIC DNA]</scope>
    <source>
        <strain evidence="5">BY</strain>
    </source>
</reference>
<dbReference type="GO" id="GO:0005829">
    <property type="term" value="C:cytosol"/>
    <property type="evidence" value="ECO:0007669"/>
    <property type="project" value="TreeGrafter"/>
</dbReference>
<feature type="compositionally biased region" description="Basic and acidic residues" evidence="3">
    <location>
        <begin position="76"/>
        <end position="93"/>
    </location>
</feature>
<evidence type="ECO:0000256" key="3">
    <source>
        <dbReference type="SAM" id="MobiDB-lite"/>
    </source>
</evidence>
<dbReference type="PANTHER" id="PTHR34772">
    <property type="entry name" value="RNA-BINDING PROTEIN HFQ"/>
    <property type="match status" value="1"/>
</dbReference>
<dbReference type="AlphaFoldDB" id="A0A2Z4Y3Z7"/>
<dbReference type="EMBL" id="CP030759">
    <property type="protein sequence ID" value="AXA35608.1"/>
    <property type="molecule type" value="Genomic_DNA"/>
</dbReference>
<dbReference type="Gene3D" id="2.30.30.100">
    <property type="match status" value="1"/>
</dbReference>
<dbReference type="Proteomes" id="UP000262583">
    <property type="component" value="Chromosome"/>
</dbReference>
<dbReference type="InterPro" id="IPR047575">
    <property type="entry name" value="Sm"/>
</dbReference>
<feature type="compositionally biased region" description="Basic and acidic residues" evidence="3">
    <location>
        <begin position="101"/>
        <end position="110"/>
    </location>
</feature>